<dbReference type="SUPFAM" id="SSF53756">
    <property type="entry name" value="UDP-Glycosyltransferase/glycogen phosphorylase"/>
    <property type="match status" value="1"/>
</dbReference>
<dbReference type="EMBL" id="JAQNWR010000004">
    <property type="protein sequence ID" value="MDC2407871.1"/>
    <property type="molecule type" value="Genomic_DNA"/>
</dbReference>
<dbReference type="AlphaFoldDB" id="A0AAP3SRC8"/>
<dbReference type="Gene3D" id="3.40.50.2000">
    <property type="entry name" value="Glycogen Phosphorylase B"/>
    <property type="match status" value="2"/>
</dbReference>
<dbReference type="Proteomes" id="UP001214017">
    <property type="component" value="Unassembled WGS sequence"/>
</dbReference>
<protein>
    <submittedName>
        <fullName evidence="2">Glycosyltransferase family 4 protein</fullName>
    </submittedName>
</protein>
<proteinExistence type="predicted"/>
<evidence type="ECO:0000259" key="1">
    <source>
        <dbReference type="Pfam" id="PF00534"/>
    </source>
</evidence>
<dbReference type="InterPro" id="IPR001296">
    <property type="entry name" value="Glyco_trans_1"/>
</dbReference>
<sequence length="390" mass="44431">MNLIVISELFPPEETSTAYIMGEITKTLSDKYNVTIVCGPEVYDQNKLTVLPKSSLIAGVTTIRVKGIKENKANKLSRIRKFLLMSWRLYKASKKVINKGDKVLLVSNPFPLLILMAFHRKKMDYEISFLAHDLFPEPLLMRFKLPNLVYRQCLNIFNRSYARMDKIISLGRDMTDVLREKTMPYNPNLEIIQIENWGDINSIYPMDTHSDSDKITIEYAGNMGKSQKLDALIEIFSKANNKDLYLDFWGTGEQESYLKEKAQSVSNISFHGPYARASQNKVLNACDIAVISLNKSILGMGVPSKSYNILASGKPILYIGPLESEIALMITENRIGYCFDTDNAEGILTFFNNLNSGMICELRDMGIRARKLVETKYSKEIILQKFYNCI</sequence>
<name>A0AAP3SRC8_BACOV</name>
<evidence type="ECO:0000313" key="3">
    <source>
        <dbReference type="Proteomes" id="UP001214017"/>
    </source>
</evidence>
<dbReference type="Pfam" id="PF00534">
    <property type="entry name" value="Glycos_transf_1"/>
    <property type="match status" value="1"/>
</dbReference>
<dbReference type="PANTHER" id="PTHR12526">
    <property type="entry name" value="GLYCOSYLTRANSFERASE"/>
    <property type="match status" value="1"/>
</dbReference>
<dbReference type="PANTHER" id="PTHR12526:SF630">
    <property type="entry name" value="GLYCOSYLTRANSFERASE"/>
    <property type="match status" value="1"/>
</dbReference>
<gene>
    <name evidence="2" type="ORF">PO240_08310</name>
</gene>
<organism evidence="2 3">
    <name type="scientific">Bacteroides ovatus</name>
    <dbReference type="NCBI Taxonomy" id="28116"/>
    <lineage>
        <taxon>Bacteria</taxon>
        <taxon>Pseudomonadati</taxon>
        <taxon>Bacteroidota</taxon>
        <taxon>Bacteroidia</taxon>
        <taxon>Bacteroidales</taxon>
        <taxon>Bacteroidaceae</taxon>
        <taxon>Bacteroides</taxon>
    </lineage>
</organism>
<evidence type="ECO:0000313" key="2">
    <source>
        <dbReference type="EMBL" id="MDC2407871.1"/>
    </source>
</evidence>
<dbReference type="RefSeq" id="WP_004317938.1">
    <property type="nucleotide sequence ID" value="NZ_BAABYJ010000001.1"/>
</dbReference>
<dbReference type="CDD" id="cd03794">
    <property type="entry name" value="GT4_WbuB-like"/>
    <property type="match status" value="1"/>
</dbReference>
<reference evidence="2" key="1">
    <citation type="submission" date="2022-10" db="EMBL/GenBank/DDBJ databases">
        <title>Human gut microbiome strain richness.</title>
        <authorList>
            <person name="Chen-Liaw A."/>
        </authorList>
    </citation>
    <scope>NUCLEOTIDE SEQUENCE</scope>
    <source>
        <strain evidence="2">F7_m1001271B151109d0_201107</strain>
    </source>
</reference>
<dbReference type="GO" id="GO:0016757">
    <property type="term" value="F:glycosyltransferase activity"/>
    <property type="evidence" value="ECO:0007669"/>
    <property type="project" value="InterPro"/>
</dbReference>
<comment type="caution">
    <text evidence="2">The sequence shown here is derived from an EMBL/GenBank/DDBJ whole genome shotgun (WGS) entry which is preliminary data.</text>
</comment>
<feature type="domain" description="Glycosyl transferase family 1" evidence="1">
    <location>
        <begin position="210"/>
        <end position="347"/>
    </location>
</feature>
<accession>A0AAP3SRC8</accession>